<dbReference type="HOGENOM" id="CLU_357971_0_0_1"/>
<evidence type="ECO:0000313" key="2">
    <source>
        <dbReference type="EMBL" id="EFO98094.1"/>
    </source>
</evidence>
<gene>
    <name evidence="2" type="ORF">CRE_15284</name>
</gene>
<reference evidence="2" key="1">
    <citation type="submission" date="2007-07" db="EMBL/GenBank/DDBJ databases">
        <title>PCAP assembly of the Caenorhabditis remanei genome.</title>
        <authorList>
            <consortium name="The Caenorhabditis remanei Sequencing Consortium"/>
            <person name="Wilson R.K."/>
        </authorList>
    </citation>
    <scope>NUCLEOTIDE SEQUENCE [LARGE SCALE GENOMIC DNA]</scope>
    <source>
        <strain evidence="2">PB4641</strain>
    </source>
</reference>
<dbReference type="Proteomes" id="UP000008281">
    <property type="component" value="Unassembled WGS sequence"/>
</dbReference>
<proteinExistence type="predicted"/>
<organism evidence="3">
    <name type="scientific">Caenorhabditis remanei</name>
    <name type="common">Caenorhabditis vulgaris</name>
    <dbReference type="NCBI Taxonomy" id="31234"/>
    <lineage>
        <taxon>Eukaryota</taxon>
        <taxon>Metazoa</taxon>
        <taxon>Ecdysozoa</taxon>
        <taxon>Nematoda</taxon>
        <taxon>Chromadorea</taxon>
        <taxon>Rhabditida</taxon>
        <taxon>Rhabditina</taxon>
        <taxon>Rhabditomorpha</taxon>
        <taxon>Rhabditoidea</taxon>
        <taxon>Rhabditidae</taxon>
        <taxon>Peloderinae</taxon>
        <taxon>Caenorhabditis</taxon>
    </lineage>
</organism>
<evidence type="ECO:0000313" key="3">
    <source>
        <dbReference type="Proteomes" id="UP000008281"/>
    </source>
</evidence>
<accession>E3MC07</accession>
<feature type="region of interest" description="Disordered" evidence="1">
    <location>
        <begin position="1"/>
        <end position="40"/>
    </location>
</feature>
<dbReference type="GeneID" id="9807810"/>
<dbReference type="STRING" id="31234.E3MC07"/>
<dbReference type="InParanoid" id="E3MC07"/>
<name>E3MC07_CAERE</name>
<dbReference type="EMBL" id="DS268434">
    <property type="protein sequence ID" value="EFO98094.1"/>
    <property type="molecule type" value="Genomic_DNA"/>
</dbReference>
<dbReference type="AlphaFoldDB" id="E3MC07"/>
<dbReference type="KEGG" id="crq:GCK72_025681"/>
<dbReference type="CTD" id="9807810"/>
<sequence>MAGKKRPRDDTGFVSSTGAPADIQHKKDVPSTSANPPTEPVVIDLVSDSEEIVGDPEEENTDDTHYAYSEVVQKFIDSLPADGPYTIANINPIVNKEKYMRTPEEFRKICELKIPDGDPRFNYHKFSKEVVVTARRAIYATLYNEDDSPTEKMFFQSLVYMLDVKSLTLPPDTAEEHLERALYMLRAFGKLPEAENIILKELLLIRKTREDNQEFLNYEGTMDKFKLILNELDEAPSLDAARRFFQMANVLPHFCKALQGCWATHVNFFLAGKEEFPDFFEEIENYEEIAKFTINTPLPRMRKSAQLKKKATEAIIPIDSLIASLLADFEDDGIISLPHIGLSMDVLKYMKLPTKAREMWKLVIPKDQKEFEFDGLHFKRESLEIVRRVIYASLYKEEYLNEWEDYRNLVFMIDLKIYDYSVENSISFLSDALELLQYVGHIPEAENDILYQMWTIQSKNLTKKDQSENVCERNPLVILEQLKSTKSKKDADDAIWDLQELVLPSVLAAIKGAWILHNNSNTSMDKLPDYFSKITQNPKWIIRDAILIEPSDQFAYLRTHYPRYSRPYESLINDFINSLNKLNKMKMKTIKEFDDFIDKRKLIQLPHGIYEICHRARCDDGYLFEGHYYNKYVVKCAAMAVFSHLYPGKYFTERGFYRMLIYMIFVRREDFKARSDVLNSLQIALQLLKDCGGHKDAERDLCEQMFALWQIKERDLATFDDVQEEVRSDLVKKLPTNPEGRNDAVNEHFKHFARNKLPSIVLAYQGHHLIRKNKCLAKIPWTN</sequence>
<dbReference type="RefSeq" id="XP_003106152.2">
    <property type="nucleotide sequence ID" value="XM_003106104.2"/>
</dbReference>
<protein>
    <submittedName>
        <fullName evidence="2">Uncharacterized protein</fullName>
    </submittedName>
</protein>
<evidence type="ECO:0000256" key="1">
    <source>
        <dbReference type="SAM" id="MobiDB-lite"/>
    </source>
</evidence>
<keyword evidence="3" id="KW-1185">Reference proteome</keyword>